<name>A0ABR0DHG4_9LAMI</name>
<accession>A0ABR0DHG4</accession>
<dbReference type="EMBL" id="JAYDYQ010001088">
    <property type="protein sequence ID" value="KAK4488688.1"/>
    <property type="molecule type" value="Genomic_DNA"/>
</dbReference>
<dbReference type="InterPro" id="IPR045119">
    <property type="entry name" value="SUN1-5"/>
</dbReference>
<reference evidence="1 2" key="1">
    <citation type="journal article" date="2023" name="bioRxiv">
        <title>Genome report: Whole genome sequence and annotation of Penstemon davidsonii.</title>
        <authorList>
            <person name="Ostevik K.L."/>
            <person name="Alabady M."/>
            <person name="Zhang M."/>
            <person name="Rausher M.D."/>
        </authorList>
    </citation>
    <scope>NUCLEOTIDE SEQUENCE [LARGE SCALE GENOMIC DNA]</scope>
    <source>
        <strain evidence="1">DNT005</strain>
        <tissue evidence="1">Whole leaf</tissue>
    </source>
</reference>
<organism evidence="1 2">
    <name type="scientific">Penstemon davidsonii</name>
    <dbReference type="NCBI Taxonomy" id="160366"/>
    <lineage>
        <taxon>Eukaryota</taxon>
        <taxon>Viridiplantae</taxon>
        <taxon>Streptophyta</taxon>
        <taxon>Embryophyta</taxon>
        <taxon>Tracheophyta</taxon>
        <taxon>Spermatophyta</taxon>
        <taxon>Magnoliopsida</taxon>
        <taxon>eudicotyledons</taxon>
        <taxon>Gunneridae</taxon>
        <taxon>Pentapetalae</taxon>
        <taxon>asterids</taxon>
        <taxon>lamiids</taxon>
        <taxon>Lamiales</taxon>
        <taxon>Plantaginaceae</taxon>
        <taxon>Cheloneae</taxon>
        <taxon>Penstemon</taxon>
    </lineage>
</organism>
<evidence type="ECO:0000313" key="2">
    <source>
        <dbReference type="Proteomes" id="UP001291926"/>
    </source>
</evidence>
<dbReference type="PANTHER" id="PTHR12911">
    <property type="entry name" value="SAD1/UNC-84-LIKE PROTEIN-RELATED"/>
    <property type="match status" value="1"/>
</dbReference>
<dbReference type="PANTHER" id="PTHR12911:SF8">
    <property type="entry name" value="KLAROID PROTEIN-RELATED"/>
    <property type="match status" value="1"/>
</dbReference>
<comment type="caution">
    <text evidence="1">The sequence shown here is derived from an EMBL/GenBank/DDBJ whole genome shotgun (WGS) entry which is preliminary data.</text>
</comment>
<sequence length="248" mass="27853">MYWANEISNARRRAFEITSGNDPVDVISKDARKPMAQLKPCNSGSARKSKKPRWLRIVTKNLVLLVVLISSLEMIRRVVLLSSRGGGNTVENLGGSITELENFVDSVVKTMQVQLNAIDRKVEESIGLVRKEFDEKMEETELKLMGLDARSNVFENFINGYRKKSLLTMEEFDDFFEEFSRRRKKNRGGVNGDEEVSLDEIMVYTRGIVVNEIERHAADGLGMVDYALALGGGRVVEHSEPYEGSSGG</sequence>
<gene>
    <name evidence="1" type="ORF">RD792_004462</name>
</gene>
<proteinExistence type="predicted"/>
<protein>
    <submittedName>
        <fullName evidence="1">Uncharacterized protein</fullName>
    </submittedName>
</protein>
<evidence type="ECO:0000313" key="1">
    <source>
        <dbReference type="EMBL" id="KAK4488688.1"/>
    </source>
</evidence>
<dbReference type="Proteomes" id="UP001291926">
    <property type="component" value="Unassembled WGS sequence"/>
</dbReference>
<keyword evidence="2" id="KW-1185">Reference proteome</keyword>